<dbReference type="Proteomes" id="UP001652626">
    <property type="component" value="Chromosome 23"/>
</dbReference>
<dbReference type="InterPro" id="IPR050859">
    <property type="entry name" value="Class-I_PLP-dep_aminotransf"/>
</dbReference>
<evidence type="ECO:0000256" key="2">
    <source>
        <dbReference type="ARBA" id="ARBA00007441"/>
    </source>
</evidence>
<dbReference type="CDD" id="cd00609">
    <property type="entry name" value="AAT_like"/>
    <property type="match status" value="1"/>
</dbReference>
<keyword evidence="6" id="KW-0663">Pyridoxal phosphate</keyword>
<dbReference type="PANTHER" id="PTHR42790">
    <property type="entry name" value="AMINOTRANSFERASE"/>
    <property type="match status" value="1"/>
</dbReference>
<feature type="domain" description="Aminotransferase class I/classII large" evidence="7">
    <location>
        <begin position="128"/>
        <end position="464"/>
    </location>
</feature>
<evidence type="ECO:0000256" key="6">
    <source>
        <dbReference type="ARBA" id="ARBA00022898"/>
    </source>
</evidence>
<comment type="cofactor">
    <cofactor evidence="1">
        <name>pyridoxal 5'-phosphate</name>
        <dbReference type="ChEBI" id="CHEBI:597326"/>
    </cofactor>
</comment>
<evidence type="ECO:0000256" key="5">
    <source>
        <dbReference type="ARBA" id="ARBA00022679"/>
    </source>
</evidence>
<dbReference type="Pfam" id="PF00155">
    <property type="entry name" value="Aminotran_1_2"/>
    <property type="match status" value="1"/>
</dbReference>
<evidence type="ECO:0000259" key="7">
    <source>
        <dbReference type="Pfam" id="PF00155"/>
    </source>
</evidence>
<accession>A0A8B8ISF9</accession>
<dbReference type="GeneID" id="113403713"/>
<dbReference type="InterPro" id="IPR015421">
    <property type="entry name" value="PyrdxlP-dep_Trfase_major"/>
</dbReference>
<organism evidence="8 9">
    <name type="scientific">Vanessa tameamea</name>
    <name type="common">Kamehameha butterfly</name>
    <dbReference type="NCBI Taxonomy" id="334116"/>
    <lineage>
        <taxon>Eukaryota</taxon>
        <taxon>Metazoa</taxon>
        <taxon>Ecdysozoa</taxon>
        <taxon>Arthropoda</taxon>
        <taxon>Hexapoda</taxon>
        <taxon>Insecta</taxon>
        <taxon>Pterygota</taxon>
        <taxon>Neoptera</taxon>
        <taxon>Endopterygota</taxon>
        <taxon>Lepidoptera</taxon>
        <taxon>Glossata</taxon>
        <taxon>Ditrysia</taxon>
        <taxon>Papilionoidea</taxon>
        <taxon>Nymphalidae</taxon>
        <taxon>Nymphalinae</taxon>
        <taxon>Vanessa</taxon>
    </lineage>
</organism>
<evidence type="ECO:0000256" key="1">
    <source>
        <dbReference type="ARBA" id="ARBA00001933"/>
    </source>
</evidence>
<gene>
    <name evidence="9" type="primary">LOC113403713</name>
</gene>
<dbReference type="GO" id="GO:0016212">
    <property type="term" value="F:kynurenine-oxoglutarate transaminase activity"/>
    <property type="evidence" value="ECO:0007669"/>
    <property type="project" value="TreeGrafter"/>
</dbReference>
<evidence type="ECO:0000313" key="8">
    <source>
        <dbReference type="Proteomes" id="UP001652626"/>
    </source>
</evidence>
<dbReference type="InterPro" id="IPR004839">
    <property type="entry name" value="Aminotransferase_I/II_large"/>
</dbReference>
<protein>
    <submittedName>
        <fullName evidence="9">Kynurenine/alpha-aminoadipate aminotransferase, mitochondrial</fullName>
    </submittedName>
</protein>
<dbReference type="OrthoDB" id="691673at2759"/>
<keyword evidence="5" id="KW-0808">Transferase</keyword>
<dbReference type="GO" id="GO:0030170">
    <property type="term" value="F:pyridoxal phosphate binding"/>
    <property type="evidence" value="ECO:0007669"/>
    <property type="project" value="InterPro"/>
</dbReference>
<dbReference type="AlphaFoldDB" id="A0A8B8ISF9"/>
<comment type="subunit">
    <text evidence="3">Homodimer.</text>
</comment>
<dbReference type="GO" id="GO:1901605">
    <property type="term" value="P:alpha-amino acid metabolic process"/>
    <property type="evidence" value="ECO:0007669"/>
    <property type="project" value="TreeGrafter"/>
</dbReference>
<evidence type="ECO:0000256" key="3">
    <source>
        <dbReference type="ARBA" id="ARBA00011738"/>
    </source>
</evidence>
<reference evidence="9" key="1">
    <citation type="submission" date="2025-08" db="UniProtKB">
        <authorList>
            <consortium name="RefSeq"/>
        </authorList>
    </citation>
    <scope>IDENTIFICATION</scope>
    <source>
        <tissue evidence="9">Whole body</tissue>
    </source>
</reference>
<keyword evidence="8" id="KW-1185">Reference proteome</keyword>
<dbReference type="Gene3D" id="3.40.640.10">
    <property type="entry name" value="Type I PLP-dependent aspartate aminotransferase-like (Major domain)"/>
    <property type="match status" value="1"/>
</dbReference>
<dbReference type="OMA" id="TQGYPPL"/>
<dbReference type="FunFam" id="3.40.640.10:FF:000053">
    <property type="entry name" value="Aminotransferase, class I"/>
    <property type="match status" value="1"/>
</dbReference>
<evidence type="ECO:0000313" key="9">
    <source>
        <dbReference type="RefSeq" id="XP_026500078.1"/>
    </source>
</evidence>
<proteinExistence type="inferred from homology"/>
<dbReference type="SUPFAM" id="SSF53383">
    <property type="entry name" value="PLP-dependent transferases"/>
    <property type="match status" value="1"/>
</dbReference>
<dbReference type="InterPro" id="IPR015424">
    <property type="entry name" value="PyrdxlP-dep_Trfase"/>
</dbReference>
<comment type="similarity">
    <text evidence="2">Belongs to the class-I pyridoxal-phosphate-dependent aminotransferase family.</text>
</comment>
<evidence type="ECO:0000256" key="4">
    <source>
        <dbReference type="ARBA" id="ARBA00022576"/>
    </source>
</evidence>
<dbReference type="PANTHER" id="PTHR42790:SF19">
    <property type="entry name" value="KYNURENINE_ALPHA-AMINOADIPATE AMINOTRANSFERASE, MITOCHONDRIAL"/>
    <property type="match status" value="1"/>
</dbReference>
<sequence>MIVTGKLSKMNVEVFKKILDPRPLYSVLKSRQYSQNADDIFKFYDDQPSHMLELKEKYRTLDEKDYNRFISKRAMKREPALTRQITTLSYNVSKEMMSLAEGMPNEAIFPFTRLEMSTRSGESLVLEEKELATALQYLPSQGLPSLLKELRQFQQDLHRPPPLSRDVIVTNGAQHGIYQCVEMLMDPGDPIITTEFTYTGIHSALKPYQPEIIGIPEDENGLIAETLDSVLKERLARGLKMPRLLYFIPTGNNPTGTVISVERRRQIYELACKYDFLLVEDDPYMFLNYNKASIPSFLSLDVCGRVIRLDSVSKVISSGLRAGWLTAPTALMHRAELHAQAELLHSCTLAQTILLQLFSNRSALASHLLSTRSFYELRRNALSAALRGIEGLADWSEPNAGLFHWVRVRGVEDVYNMVFHVAFQRGLILIPGQAFLYDSGATCQYIRLAFSKINVNNMETAIRYLADIIREEQKLVKQPKRLATER</sequence>
<name>A0A8B8ISF9_VANTA</name>
<keyword evidence="4 9" id="KW-0032">Aminotransferase</keyword>
<dbReference type="RefSeq" id="XP_026500078.1">
    <property type="nucleotide sequence ID" value="XM_026644293.2"/>
</dbReference>